<evidence type="ECO:0000256" key="6">
    <source>
        <dbReference type="ARBA" id="ARBA00023136"/>
    </source>
</evidence>
<accession>A0A5J6MJD2</accession>
<proteinExistence type="inferred from homology"/>
<dbReference type="RefSeq" id="WP_151177581.1">
    <property type="nucleotide sequence ID" value="NZ_CP042906.1"/>
</dbReference>
<feature type="transmembrane region" description="Helical" evidence="7">
    <location>
        <begin position="51"/>
        <end position="71"/>
    </location>
</feature>
<keyword evidence="5 7" id="KW-1133">Transmembrane helix</keyword>
<dbReference type="InterPro" id="IPR051907">
    <property type="entry name" value="DoxX-like_oxidoreductase"/>
</dbReference>
<reference evidence="8 9" key="1">
    <citation type="submission" date="2019-08" db="EMBL/GenBank/DDBJ databases">
        <title>Hyperibacter terrae gen. nov., sp. nov. and Hyperibacter viscosus sp. nov., two new members in the family Rhodospirillaceae isolated from the rhizosphere of Hypericum perforatum.</title>
        <authorList>
            <person name="Noviana Z."/>
        </authorList>
    </citation>
    <scope>NUCLEOTIDE SEQUENCE [LARGE SCALE GENOMIC DNA]</scope>
    <source>
        <strain evidence="8 9">R5913</strain>
    </source>
</reference>
<dbReference type="Proteomes" id="UP000326202">
    <property type="component" value="Chromosome"/>
</dbReference>
<dbReference type="GO" id="GO:0005886">
    <property type="term" value="C:plasma membrane"/>
    <property type="evidence" value="ECO:0007669"/>
    <property type="project" value="UniProtKB-SubCell"/>
</dbReference>
<dbReference type="EMBL" id="CP042906">
    <property type="protein sequence ID" value="QEX17311.1"/>
    <property type="molecule type" value="Genomic_DNA"/>
</dbReference>
<protein>
    <submittedName>
        <fullName evidence="8">Membrane protein</fullName>
    </submittedName>
</protein>
<evidence type="ECO:0000313" key="9">
    <source>
        <dbReference type="Proteomes" id="UP000326202"/>
    </source>
</evidence>
<feature type="transmembrane region" description="Helical" evidence="7">
    <location>
        <begin position="107"/>
        <end position="129"/>
    </location>
</feature>
<comment type="subcellular location">
    <subcellularLocation>
        <location evidence="1">Cell membrane</location>
        <topology evidence="1">Multi-pass membrane protein</topology>
    </subcellularLocation>
</comment>
<organism evidence="8 9">
    <name type="scientific">Hypericibacter terrae</name>
    <dbReference type="NCBI Taxonomy" id="2602015"/>
    <lineage>
        <taxon>Bacteria</taxon>
        <taxon>Pseudomonadati</taxon>
        <taxon>Pseudomonadota</taxon>
        <taxon>Alphaproteobacteria</taxon>
        <taxon>Rhodospirillales</taxon>
        <taxon>Dongiaceae</taxon>
        <taxon>Hypericibacter</taxon>
    </lineage>
</organism>
<gene>
    <name evidence="8" type="ORF">FRZ44_26070</name>
</gene>
<evidence type="ECO:0000256" key="2">
    <source>
        <dbReference type="ARBA" id="ARBA00006679"/>
    </source>
</evidence>
<evidence type="ECO:0000256" key="4">
    <source>
        <dbReference type="ARBA" id="ARBA00022692"/>
    </source>
</evidence>
<feature type="transmembrane region" description="Helical" evidence="7">
    <location>
        <begin position="12"/>
        <end position="31"/>
    </location>
</feature>
<dbReference type="PANTHER" id="PTHR33452">
    <property type="entry name" value="OXIDOREDUCTASE CATD-RELATED"/>
    <property type="match status" value="1"/>
</dbReference>
<dbReference type="PANTHER" id="PTHR33452:SF1">
    <property type="entry name" value="INNER MEMBRANE PROTEIN YPHA-RELATED"/>
    <property type="match status" value="1"/>
</dbReference>
<comment type="similarity">
    <text evidence="2">Belongs to the DoxX family.</text>
</comment>
<sequence>MTVPKLAPYATLLLRLALGIMFLTHSIVLKWLTYGLPGTAQFFVSVGLPGWLAYAVFAAEIAGGAMLILGVQVRWAAAAMTPILLGAVWVHAGNGWVFTAANGGWEYPAYLTVLCIVQALLGEGAWALSPSRLPAFAPRALVRAVVEA</sequence>
<evidence type="ECO:0000313" key="8">
    <source>
        <dbReference type="EMBL" id="QEX17311.1"/>
    </source>
</evidence>
<keyword evidence="9" id="KW-1185">Reference proteome</keyword>
<name>A0A5J6MJD2_9PROT</name>
<keyword evidence="4 7" id="KW-0812">Transmembrane</keyword>
<dbReference type="Pfam" id="PF07681">
    <property type="entry name" value="DoxX"/>
    <property type="match status" value="1"/>
</dbReference>
<evidence type="ECO:0000256" key="5">
    <source>
        <dbReference type="ARBA" id="ARBA00022989"/>
    </source>
</evidence>
<dbReference type="OrthoDB" id="5382961at2"/>
<keyword evidence="6 7" id="KW-0472">Membrane</keyword>
<evidence type="ECO:0000256" key="1">
    <source>
        <dbReference type="ARBA" id="ARBA00004651"/>
    </source>
</evidence>
<keyword evidence="3" id="KW-1003">Cell membrane</keyword>
<evidence type="ECO:0000256" key="7">
    <source>
        <dbReference type="SAM" id="Phobius"/>
    </source>
</evidence>
<dbReference type="InterPro" id="IPR032808">
    <property type="entry name" value="DoxX"/>
</dbReference>
<feature type="transmembrane region" description="Helical" evidence="7">
    <location>
        <begin position="83"/>
        <end position="101"/>
    </location>
</feature>
<dbReference type="AlphaFoldDB" id="A0A5J6MJD2"/>
<evidence type="ECO:0000256" key="3">
    <source>
        <dbReference type="ARBA" id="ARBA00022475"/>
    </source>
</evidence>
<dbReference type="KEGG" id="htq:FRZ44_26070"/>